<dbReference type="PANTHER" id="PTHR10064">
    <property type="entry name" value="60S RIBOSOMAL PROTEIN L22"/>
    <property type="match status" value="1"/>
</dbReference>
<evidence type="ECO:0000313" key="5">
    <source>
        <dbReference type="Proteomes" id="UP000076078"/>
    </source>
</evidence>
<dbReference type="GO" id="GO:0003723">
    <property type="term" value="F:RNA binding"/>
    <property type="evidence" value="ECO:0007669"/>
    <property type="project" value="TreeGrafter"/>
</dbReference>
<dbReference type="EMBL" id="LODT01000020">
    <property type="protein sequence ID" value="KYQ99817.1"/>
    <property type="molecule type" value="Genomic_DNA"/>
</dbReference>
<keyword evidence="5" id="KW-1185">Reference proteome</keyword>
<dbReference type="PANTHER" id="PTHR10064:SF31">
    <property type="entry name" value="LARGE RIBOSOMAL SUBUNIT PROTEIN EL22A-RELATED"/>
    <property type="match status" value="1"/>
</dbReference>
<protein>
    <submittedName>
        <fullName evidence="4">S60 ribosomal protein L22</fullName>
    </submittedName>
</protein>
<dbReference type="GO" id="GO:0005840">
    <property type="term" value="C:ribosome"/>
    <property type="evidence" value="ECO:0007669"/>
    <property type="project" value="UniProtKB-KW"/>
</dbReference>
<dbReference type="InterPro" id="IPR002671">
    <property type="entry name" value="Ribosomal_eL22"/>
</dbReference>
<comment type="similarity">
    <text evidence="1">Belongs to the eukaryotic ribosomal protein eL22 family.</text>
</comment>
<dbReference type="FunFam" id="3.30.1360.210:FF:000002">
    <property type="entry name" value="60S ribosomal protein L22-2"/>
    <property type="match status" value="1"/>
</dbReference>
<gene>
    <name evidence="4" type="ORF">DLAC_03767</name>
</gene>
<dbReference type="STRING" id="361077.A0A152A0P9"/>
<dbReference type="GO" id="GO:0003735">
    <property type="term" value="F:structural constituent of ribosome"/>
    <property type="evidence" value="ECO:0007669"/>
    <property type="project" value="InterPro"/>
</dbReference>
<reference evidence="4 5" key="1">
    <citation type="submission" date="2015-12" db="EMBL/GenBank/DDBJ databases">
        <title>Dictyostelia acquired genes for synthesis and detection of signals that induce cell-type specialization by lateral gene transfer from prokaryotes.</title>
        <authorList>
            <person name="Gloeckner G."/>
            <person name="Schaap P."/>
        </authorList>
    </citation>
    <scope>NUCLEOTIDE SEQUENCE [LARGE SCALE GENOMIC DNA]</scope>
    <source>
        <strain evidence="4 5">TK</strain>
    </source>
</reference>
<dbReference type="GO" id="GO:0002181">
    <property type="term" value="P:cytoplasmic translation"/>
    <property type="evidence" value="ECO:0007669"/>
    <property type="project" value="TreeGrafter"/>
</dbReference>
<evidence type="ECO:0000256" key="3">
    <source>
        <dbReference type="ARBA" id="ARBA00023274"/>
    </source>
</evidence>
<dbReference type="InParanoid" id="A0A152A0P9"/>
<dbReference type="FunCoup" id="A0A152A0P9">
    <property type="interactions" value="562"/>
</dbReference>
<dbReference type="OrthoDB" id="10259820at2759"/>
<dbReference type="Gene3D" id="3.30.1360.210">
    <property type="match status" value="1"/>
</dbReference>
<dbReference type="Proteomes" id="UP000076078">
    <property type="component" value="Unassembled WGS sequence"/>
</dbReference>
<accession>A0A152A0P9</accession>
<proteinExistence type="inferred from homology"/>
<name>A0A152A0P9_TIELA</name>
<comment type="caution">
    <text evidence="4">The sequence shown here is derived from an EMBL/GenBank/DDBJ whole genome shotgun (WGS) entry which is preliminary data.</text>
</comment>
<evidence type="ECO:0000256" key="2">
    <source>
        <dbReference type="ARBA" id="ARBA00022980"/>
    </source>
</evidence>
<dbReference type="Pfam" id="PF01776">
    <property type="entry name" value="Ribosomal_L22e"/>
    <property type="match status" value="1"/>
</dbReference>
<keyword evidence="3" id="KW-0687">Ribonucleoprotein</keyword>
<evidence type="ECO:0000313" key="4">
    <source>
        <dbReference type="EMBL" id="KYQ99817.1"/>
    </source>
</evidence>
<keyword evidence="2 4" id="KW-0689">Ribosomal protein</keyword>
<evidence type="ECO:0000256" key="1">
    <source>
        <dbReference type="ARBA" id="ARBA00007817"/>
    </source>
</evidence>
<dbReference type="GO" id="GO:1990904">
    <property type="term" value="C:ribonucleoprotein complex"/>
    <property type="evidence" value="ECO:0007669"/>
    <property type="project" value="UniProtKB-KW"/>
</dbReference>
<dbReference type="AlphaFoldDB" id="A0A152A0P9"/>
<dbReference type="InterPro" id="IPR038526">
    <property type="entry name" value="Ribosomal_eL22_sf"/>
</dbReference>
<dbReference type="OMA" id="YQLRFYN"/>
<sequence length="120" mass="13611">MAVVPKTKDTRQKKRINRKYTIDCAAAGGKIVDVAAFEKYLHDMIKVDGKAGNLGTSVTVSRDKNKVFVVSTVAFQKRYLKYLTKKFLKKKMVRDFLRVIATSKNAYELRFFGAADPTEL</sequence>
<organism evidence="4 5">
    <name type="scientific">Tieghemostelium lacteum</name>
    <name type="common">Slime mold</name>
    <name type="synonym">Dictyostelium lacteum</name>
    <dbReference type="NCBI Taxonomy" id="361077"/>
    <lineage>
        <taxon>Eukaryota</taxon>
        <taxon>Amoebozoa</taxon>
        <taxon>Evosea</taxon>
        <taxon>Eumycetozoa</taxon>
        <taxon>Dictyostelia</taxon>
        <taxon>Dictyosteliales</taxon>
        <taxon>Raperosteliaceae</taxon>
        <taxon>Tieghemostelium</taxon>
    </lineage>
</organism>